<feature type="domain" description="SpoVT-AbrB" evidence="1">
    <location>
        <begin position="1"/>
        <end position="46"/>
    </location>
</feature>
<dbReference type="GO" id="GO:0003677">
    <property type="term" value="F:DNA binding"/>
    <property type="evidence" value="ECO:0007669"/>
    <property type="project" value="InterPro"/>
</dbReference>
<dbReference type="GeneID" id="33328560"/>
<dbReference type="Pfam" id="PF04014">
    <property type="entry name" value="MazE_antitoxin"/>
    <property type="match status" value="1"/>
</dbReference>
<dbReference type="InterPro" id="IPR007159">
    <property type="entry name" value="SpoVT-AbrB_dom"/>
</dbReference>
<dbReference type="Proteomes" id="UP000250085">
    <property type="component" value="Chromosome"/>
</dbReference>
<dbReference type="NCBIfam" id="TIGR01439">
    <property type="entry name" value="lp_hng_hel_AbrB"/>
    <property type="match status" value="1"/>
</dbReference>
<keyword evidence="3" id="KW-1185">Reference proteome</keyword>
<gene>
    <name evidence="2" type="ORF">A3L10_06885</name>
</gene>
<dbReference type="OrthoDB" id="30861at2157"/>
<evidence type="ECO:0000313" key="3">
    <source>
        <dbReference type="Proteomes" id="UP000250085"/>
    </source>
</evidence>
<name>A0A2Z2NAV9_9EURY</name>
<dbReference type="Gene3D" id="2.10.260.10">
    <property type="match status" value="1"/>
</dbReference>
<dbReference type="InterPro" id="IPR052975">
    <property type="entry name" value="Repressor-like_regulatory"/>
</dbReference>
<dbReference type="InterPro" id="IPR037914">
    <property type="entry name" value="SpoVT-AbrB_sf"/>
</dbReference>
<evidence type="ECO:0000259" key="1">
    <source>
        <dbReference type="PROSITE" id="PS51740"/>
    </source>
</evidence>
<proteinExistence type="predicted"/>
<sequence>MPITKVTRNYQITIPAEIRKALGIKEGEYLAVEIRGDEIVIKRAKKTWKTFKLGRKLTAEELERISEEAMEEEMTWGQ</sequence>
<reference evidence="2 3" key="1">
    <citation type="submission" date="2016-04" db="EMBL/GenBank/DDBJ databases">
        <title>Complete genome sequence of Thermococcus radiotolerans type strain EJ2.</title>
        <authorList>
            <person name="Oger P.M."/>
        </authorList>
    </citation>
    <scope>NUCLEOTIDE SEQUENCE [LARGE SCALE GENOMIC DNA]</scope>
    <source>
        <strain evidence="2 3">EJ2</strain>
    </source>
</reference>
<dbReference type="KEGG" id="trl:A3L10_06885"/>
<dbReference type="SMART" id="SM00966">
    <property type="entry name" value="SpoVT_AbrB"/>
    <property type="match status" value="1"/>
</dbReference>
<organism evidence="2 3">
    <name type="scientific">Thermococcus radiotolerans</name>
    <dbReference type="NCBI Taxonomy" id="187880"/>
    <lineage>
        <taxon>Archaea</taxon>
        <taxon>Methanobacteriati</taxon>
        <taxon>Methanobacteriota</taxon>
        <taxon>Thermococci</taxon>
        <taxon>Thermococcales</taxon>
        <taxon>Thermococcaceae</taxon>
        <taxon>Thermococcus</taxon>
    </lineage>
</organism>
<evidence type="ECO:0000313" key="2">
    <source>
        <dbReference type="EMBL" id="ASJ14876.1"/>
    </source>
</evidence>
<dbReference type="EMBL" id="CP015106">
    <property type="protein sequence ID" value="ASJ14876.1"/>
    <property type="molecule type" value="Genomic_DNA"/>
</dbReference>
<dbReference type="SUPFAM" id="SSF89447">
    <property type="entry name" value="AbrB/MazE/MraZ-like"/>
    <property type="match status" value="1"/>
</dbReference>
<dbReference type="PROSITE" id="PS51740">
    <property type="entry name" value="SPOVT_ABRB"/>
    <property type="match status" value="1"/>
</dbReference>
<accession>A0A2Z2NAV9</accession>
<dbReference type="AlphaFoldDB" id="A0A2Z2NAV9"/>
<dbReference type="RefSeq" id="WP_088866945.1">
    <property type="nucleotide sequence ID" value="NZ_CP015106.1"/>
</dbReference>
<protein>
    <submittedName>
        <fullName evidence="2">AbrB family transcriptional regulator</fullName>
    </submittedName>
</protein>
<dbReference type="PANTHER" id="PTHR34860:SF6">
    <property type="entry name" value="REPRESSOR-LIKE PROTEIN SSO7C3"/>
    <property type="match status" value="1"/>
</dbReference>
<dbReference type="PANTHER" id="PTHR34860">
    <property type="entry name" value="REPRESSOR-LIKE PROTEIN SSO7C3"/>
    <property type="match status" value="1"/>
</dbReference>